<dbReference type="PANTHER" id="PTHR43237">
    <property type="entry name" value="NADP-DEPENDENT MALIC ENZYME"/>
    <property type="match status" value="1"/>
</dbReference>
<evidence type="ECO:0000259" key="8">
    <source>
        <dbReference type="SMART" id="SM00919"/>
    </source>
</evidence>
<comment type="similarity">
    <text evidence="3">In the N-terminal section; belongs to the malic enzymes family.</text>
</comment>
<dbReference type="Gene3D" id="3.40.50.10950">
    <property type="match status" value="1"/>
</dbReference>
<dbReference type="InterPro" id="IPR012302">
    <property type="entry name" value="Malic_NAD-bd"/>
</dbReference>
<evidence type="ECO:0000256" key="1">
    <source>
        <dbReference type="ARBA" id="ARBA00001936"/>
    </source>
</evidence>
<comment type="cofactor">
    <cofactor evidence="2">
        <name>Mg(2+)</name>
        <dbReference type="ChEBI" id="CHEBI:18420"/>
    </cofactor>
</comment>
<dbReference type="InterPro" id="IPR012188">
    <property type="entry name" value="ME_PTA"/>
</dbReference>
<evidence type="ECO:0000256" key="2">
    <source>
        <dbReference type="ARBA" id="ARBA00001946"/>
    </source>
</evidence>
<dbReference type="SMART" id="SM00919">
    <property type="entry name" value="Malic_M"/>
    <property type="match status" value="1"/>
</dbReference>
<dbReference type="Gene3D" id="3.40.50.10380">
    <property type="entry name" value="Malic enzyme, N-terminal domain"/>
    <property type="match status" value="1"/>
</dbReference>
<keyword evidence="11" id="KW-1185">Reference proteome</keyword>
<evidence type="ECO:0000256" key="7">
    <source>
        <dbReference type="ARBA" id="ARBA00023268"/>
    </source>
</evidence>
<organism evidence="10 11">
    <name type="scientific">Brevundimonas vitisensis</name>
    <dbReference type="NCBI Taxonomy" id="2800818"/>
    <lineage>
        <taxon>Bacteria</taxon>
        <taxon>Pseudomonadati</taxon>
        <taxon>Pseudomonadota</taxon>
        <taxon>Alphaproteobacteria</taxon>
        <taxon>Caulobacterales</taxon>
        <taxon>Caulobacteraceae</taxon>
        <taxon>Brevundimonas</taxon>
    </lineage>
</organism>
<dbReference type="RefSeq" id="WP_201102045.1">
    <property type="nucleotide sequence ID" value="NZ_CP067977.1"/>
</dbReference>
<dbReference type="Gene3D" id="3.40.50.10750">
    <property type="entry name" value="Isocitrate/Isopropylmalate dehydrogenase-like"/>
    <property type="match status" value="1"/>
</dbReference>
<reference evidence="10 11" key="1">
    <citation type="submission" date="2021-01" db="EMBL/GenBank/DDBJ databases">
        <title>Brevundimonas vitis sp. nov., an bacterium isolated from grape (Vitis vinifera).</title>
        <authorList>
            <person name="Jiang L."/>
            <person name="Lee J."/>
        </authorList>
    </citation>
    <scope>NUCLEOTIDE SEQUENCE [LARGE SCALE GENOMIC DNA]</scope>
    <source>
        <strain evidence="10 11">GRTSA-9</strain>
    </source>
</reference>
<name>A0ABX7BMU9_9CAUL</name>
<evidence type="ECO:0000256" key="3">
    <source>
        <dbReference type="ARBA" id="ARBA00007686"/>
    </source>
</evidence>
<dbReference type="PIRSF" id="PIRSF036684">
    <property type="entry name" value="ME_PTA"/>
    <property type="match status" value="1"/>
</dbReference>
<proteinExistence type="inferred from homology"/>
<evidence type="ECO:0000313" key="11">
    <source>
        <dbReference type="Proteomes" id="UP000595448"/>
    </source>
</evidence>
<dbReference type="SUPFAM" id="SSF51735">
    <property type="entry name" value="NAD(P)-binding Rossmann-fold domains"/>
    <property type="match status" value="1"/>
</dbReference>
<dbReference type="Pfam" id="PF01515">
    <property type="entry name" value="PTA_PTB"/>
    <property type="match status" value="1"/>
</dbReference>
<dbReference type="InterPro" id="IPR012301">
    <property type="entry name" value="Malic_N_dom"/>
</dbReference>
<dbReference type="InterPro" id="IPR042113">
    <property type="entry name" value="P_AcTrfase_dom1"/>
</dbReference>
<dbReference type="InterPro" id="IPR002505">
    <property type="entry name" value="PTA_PTB"/>
</dbReference>
<dbReference type="InterPro" id="IPR042112">
    <property type="entry name" value="P_AcTrfase_dom2"/>
</dbReference>
<comment type="cofactor">
    <cofactor evidence="1">
        <name>Mn(2+)</name>
        <dbReference type="ChEBI" id="CHEBI:29035"/>
    </cofactor>
</comment>
<dbReference type="PANTHER" id="PTHR43237:SF4">
    <property type="entry name" value="NADP-DEPENDENT MALIC ENZYME"/>
    <property type="match status" value="1"/>
</dbReference>
<sequence>MPDQTDKQTFSDEDALDFHRLPAPGKISMAPIKPMATQRDLSLAYSPGVAVPVRAIAADADRAYDYTSKGNLVAVISNGTAILGLGNLGHMASKPVMEGKAVLFKRFADVDSFDVEVKTTNPEEFITVVKNIGDTWGGINLEDIKSPECFIIESELQDLLDIPVFHDDQHGTAIISTAGLINACHITGRRMEDVKLVLVGAGAAGLSSISLMKSLGVKHENTTVVDLDGVVYRGRQVSMDQWKSVHATDTPHRTLAEAMVGADVVLGLSAKGAITPSMIASMAPNPIIFAMANPDPEITPEEVKAVRSDAIVATGRSDYVNQVNNVLGFPYIFRGALDVRARRVNHEMKIACAQALAQLAREDVPDEVAVAYRGRKLKFGPDYIIPTPFDPRLIWYIPPFVAQAAMDSGVARVRIDDMDAYRARLRERVDPSAALMQKISSAVRAAPNKRVVFAEGEESTVIRAAWAFKQAELGTPILLGREDLIRRNAAEAGLDFDSLGIEIVNARVSDKNAEYTDFLYAKLQRRGYLKRDVQRMINQDRNYFAASMLARGDADAVVTGTTRNFNMVLKEVRRVLDVKESLIGLSIVLAKGRTLFVADTSIHELPSAEELAEIAIQAAATVRKLGRTPRVAFLSYSTFGNPPGERGEKVREAIRILDQRGVDFEYEGEMPPELALDPGLRANYPFMRLSRDANILVMPALHSAAISSQLVQALGGATVIGPLLVGLEKSVQIVSLGASVSEIITAATFAAYEEGISVEFEPEDEVTPPHPTPAVERSMEPLVETRPVLTTAVPPTEL</sequence>
<evidence type="ECO:0000256" key="4">
    <source>
        <dbReference type="ARBA" id="ARBA00008756"/>
    </source>
</evidence>
<keyword evidence="6" id="KW-0560">Oxidoreductase</keyword>
<keyword evidence="7" id="KW-0511">Multifunctional enzyme</keyword>
<dbReference type="InterPro" id="IPR015884">
    <property type="entry name" value="Malic_enzyme_CS"/>
</dbReference>
<feature type="domain" description="Malic enzyme NAD-binding" evidence="8">
    <location>
        <begin position="169"/>
        <end position="406"/>
    </location>
</feature>
<dbReference type="InterPro" id="IPR037062">
    <property type="entry name" value="Malic_N_dom_sf"/>
</dbReference>
<dbReference type="Pfam" id="PF03949">
    <property type="entry name" value="Malic_M"/>
    <property type="match status" value="1"/>
</dbReference>
<dbReference type="InterPro" id="IPR045213">
    <property type="entry name" value="Malic_NAD-bd_bact_type"/>
</dbReference>
<dbReference type="PROSITE" id="PS00331">
    <property type="entry name" value="MALIC_ENZYMES"/>
    <property type="match status" value="1"/>
</dbReference>
<protein>
    <submittedName>
        <fullName evidence="10">NADP-dependent malic enzyme</fullName>
    </submittedName>
</protein>
<feature type="domain" description="Malic enzyme N-terminal" evidence="9">
    <location>
        <begin position="24"/>
        <end position="157"/>
    </location>
</feature>
<dbReference type="SUPFAM" id="SSF53659">
    <property type="entry name" value="Isocitrate/Isopropylmalate dehydrogenase-like"/>
    <property type="match status" value="1"/>
</dbReference>
<dbReference type="SUPFAM" id="SSF53223">
    <property type="entry name" value="Aminoacid dehydrogenase-like, N-terminal domain"/>
    <property type="match status" value="1"/>
</dbReference>
<evidence type="ECO:0000256" key="6">
    <source>
        <dbReference type="ARBA" id="ARBA00023002"/>
    </source>
</evidence>
<dbReference type="EMBL" id="CP067977">
    <property type="protein sequence ID" value="QQQ17671.1"/>
    <property type="molecule type" value="Genomic_DNA"/>
</dbReference>
<dbReference type="Proteomes" id="UP000595448">
    <property type="component" value="Chromosome"/>
</dbReference>
<gene>
    <name evidence="10" type="ORF">JIP62_10010</name>
</gene>
<keyword evidence="5" id="KW-0479">Metal-binding</keyword>
<evidence type="ECO:0000313" key="10">
    <source>
        <dbReference type="EMBL" id="QQQ17671.1"/>
    </source>
</evidence>
<comment type="similarity">
    <text evidence="4">In the C-terminal section; belongs to the phosphate acetyltransferase and butyryltransferase family.</text>
</comment>
<dbReference type="CDD" id="cd05311">
    <property type="entry name" value="NAD_bind_2_malic_enz"/>
    <property type="match status" value="1"/>
</dbReference>
<dbReference type="Pfam" id="PF00390">
    <property type="entry name" value="malic"/>
    <property type="match status" value="1"/>
</dbReference>
<dbReference type="InterPro" id="IPR046346">
    <property type="entry name" value="Aminoacid_DH-like_N_sf"/>
</dbReference>
<dbReference type="Gene3D" id="3.40.50.720">
    <property type="entry name" value="NAD(P)-binding Rossmann-like Domain"/>
    <property type="match status" value="1"/>
</dbReference>
<accession>A0ABX7BMU9</accession>
<dbReference type="SMART" id="SM01274">
    <property type="entry name" value="malic"/>
    <property type="match status" value="1"/>
</dbReference>
<dbReference type="InterPro" id="IPR036291">
    <property type="entry name" value="NAD(P)-bd_dom_sf"/>
</dbReference>
<dbReference type="InterPro" id="IPR051674">
    <property type="entry name" value="Malate_Decarboxylase"/>
</dbReference>
<evidence type="ECO:0000256" key="5">
    <source>
        <dbReference type="ARBA" id="ARBA00022723"/>
    </source>
</evidence>
<evidence type="ECO:0000259" key="9">
    <source>
        <dbReference type="SMART" id="SM01274"/>
    </source>
</evidence>